<sequence>MGYDWLRLVGMLAYAASRCKANEHTQQLRRGGEFRTHVWLLLAHFGLTDHIRIISVQVCSTASGS</sequence>
<protein>
    <submittedName>
        <fullName evidence="1">Uncharacterized protein</fullName>
    </submittedName>
</protein>
<organism evidence="1 2">
    <name type="scientific">Dipteronia dyeriana</name>
    <dbReference type="NCBI Taxonomy" id="168575"/>
    <lineage>
        <taxon>Eukaryota</taxon>
        <taxon>Viridiplantae</taxon>
        <taxon>Streptophyta</taxon>
        <taxon>Embryophyta</taxon>
        <taxon>Tracheophyta</taxon>
        <taxon>Spermatophyta</taxon>
        <taxon>Magnoliopsida</taxon>
        <taxon>eudicotyledons</taxon>
        <taxon>Gunneridae</taxon>
        <taxon>Pentapetalae</taxon>
        <taxon>rosids</taxon>
        <taxon>malvids</taxon>
        <taxon>Sapindales</taxon>
        <taxon>Sapindaceae</taxon>
        <taxon>Hippocastanoideae</taxon>
        <taxon>Acereae</taxon>
        <taxon>Dipteronia</taxon>
    </lineage>
</organism>
<gene>
    <name evidence="1" type="ORF">Ddye_011243</name>
</gene>
<evidence type="ECO:0000313" key="2">
    <source>
        <dbReference type="Proteomes" id="UP001280121"/>
    </source>
</evidence>
<dbReference type="AlphaFoldDB" id="A0AAD9UC05"/>
<name>A0AAD9UC05_9ROSI</name>
<dbReference type="InterPro" id="IPR007658">
    <property type="entry name" value="DUF594"/>
</dbReference>
<comment type="caution">
    <text evidence="1">The sequence shown here is derived from an EMBL/GenBank/DDBJ whole genome shotgun (WGS) entry which is preliminary data.</text>
</comment>
<reference evidence="1" key="1">
    <citation type="journal article" date="2023" name="Plant J.">
        <title>Genome sequences and population genomics provide insights into the demographic history, inbreeding, and mutation load of two 'living fossil' tree species of Dipteronia.</title>
        <authorList>
            <person name="Feng Y."/>
            <person name="Comes H.P."/>
            <person name="Chen J."/>
            <person name="Zhu S."/>
            <person name="Lu R."/>
            <person name="Zhang X."/>
            <person name="Li P."/>
            <person name="Qiu J."/>
            <person name="Olsen K.M."/>
            <person name="Qiu Y."/>
        </authorList>
    </citation>
    <scope>NUCLEOTIDE SEQUENCE</scope>
    <source>
        <strain evidence="1">KIB01</strain>
    </source>
</reference>
<dbReference type="Pfam" id="PF04578">
    <property type="entry name" value="DUF594"/>
    <property type="match status" value="1"/>
</dbReference>
<accession>A0AAD9UC05</accession>
<dbReference type="Proteomes" id="UP001280121">
    <property type="component" value="Unassembled WGS sequence"/>
</dbReference>
<dbReference type="EMBL" id="JANJYI010000004">
    <property type="protein sequence ID" value="KAK2651387.1"/>
    <property type="molecule type" value="Genomic_DNA"/>
</dbReference>
<evidence type="ECO:0000313" key="1">
    <source>
        <dbReference type="EMBL" id="KAK2651387.1"/>
    </source>
</evidence>
<proteinExistence type="predicted"/>
<keyword evidence="2" id="KW-1185">Reference proteome</keyword>